<name>A0A3A1WN65_9HYPH</name>
<feature type="domain" description="HTH marR-type" evidence="1">
    <location>
        <begin position="9"/>
        <end position="142"/>
    </location>
</feature>
<dbReference type="Proteomes" id="UP000265750">
    <property type="component" value="Unassembled WGS sequence"/>
</dbReference>
<dbReference type="PRINTS" id="PR00598">
    <property type="entry name" value="HTHMARR"/>
</dbReference>
<evidence type="ECO:0000313" key="2">
    <source>
        <dbReference type="EMBL" id="RIY01967.1"/>
    </source>
</evidence>
<dbReference type="InterPro" id="IPR036388">
    <property type="entry name" value="WH-like_DNA-bd_sf"/>
</dbReference>
<sequence length="158" mass="17082">MGERKKIKGAAVGVQLTLTARAVRNALSHELAARGLYPGQDAVLLAIAQEEDGISLRDLAERLAVRPPTVTKTMTRLSAQGIVVRRASRSDARQSFVHLTDKGLGLVAEVRAARAAVERQALKGLKAKDARRLRKVLRRVERNFADAAPADAPAETDD</sequence>
<keyword evidence="3" id="KW-1185">Reference proteome</keyword>
<dbReference type="GO" id="GO:0003700">
    <property type="term" value="F:DNA-binding transcription factor activity"/>
    <property type="evidence" value="ECO:0007669"/>
    <property type="project" value="InterPro"/>
</dbReference>
<gene>
    <name evidence="2" type="ORF">D3218_06505</name>
</gene>
<dbReference type="Gene3D" id="1.10.10.10">
    <property type="entry name" value="Winged helix-like DNA-binding domain superfamily/Winged helix DNA-binding domain"/>
    <property type="match status" value="1"/>
</dbReference>
<dbReference type="Pfam" id="PF12802">
    <property type="entry name" value="MarR_2"/>
    <property type="match status" value="1"/>
</dbReference>
<dbReference type="InterPro" id="IPR039422">
    <property type="entry name" value="MarR/SlyA-like"/>
</dbReference>
<reference evidence="3" key="1">
    <citation type="submission" date="2018-09" db="EMBL/GenBank/DDBJ databases">
        <authorList>
            <person name="Tuo L."/>
        </authorList>
    </citation>
    <scope>NUCLEOTIDE SEQUENCE [LARGE SCALE GENOMIC DNA]</scope>
    <source>
        <strain evidence="3">M2BS4Y-1</strain>
    </source>
</reference>
<dbReference type="RefSeq" id="WP_119539104.1">
    <property type="nucleotide sequence ID" value="NZ_QYRN01000003.1"/>
</dbReference>
<dbReference type="PANTHER" id="PTHR33164">
    <property type="entry name" value="TRANSCRIPTIONAL REGULATOR, MARR FAMILY"/>
    <property type="match status" value="1"/>
</dbReference>
<dbReference type="EMBL" id="QYRN01000003">
    <property type="protein sequence ID" value="RIY01967.1"/>
    <property type="molecule type" value="Genomic_DNA"/>
</dbReference>
<dbReference type="InterPro" id="IPR000835">
    <property type="entry name" value="HTH_MarR-typ"/>
</dbReference>
<protein>
    <submittedName>
        <fullName evidence="2">MarR family transcriptional regulator</fullName>
    </submittedName>
</protein>
<comment type="caution">
    <text evidence="2">The sequence shown here is derived from an EMBL/GenBank/DDBJ whole genome shotgun (WGS) entry which is preliminary data.</text>
</comment>
<evidence type="ECO:0000313" key="3">
    <source>
        <dbReference type="Proteomes" id="UP000265750"/>
    </source>
</evidence>
<dbReference type="OrthoDB" id="8448256at2"/>
<proteinExistence type="predicted"/>
<dbReference type="GO" id="GO:0006950">
    <property type="term" value="P:response to stress"/>
    <property type="evidence" value="ECO:0007669"/>
    <property type="project" value="TreeGrafter"/>
</dbReference>
<dbReference type="PANTHER" id="PTHR33164:SF43">
    <property type="entry name" value="HTH-TYPE TRANSCRIPTIONAL REPRESSOR YETL"/>
    <property type="match status" value="1"/>
</dbReference>
<evidence type="ECO:0000259" key="1">
    <source>
        <dbReference type="PROSITE" id="PS50995"/>
    </source>
</evidence>
<dbReference type="SUPFAM" id="SSF46785">
    <property type="entry name" value="Winged helix' DNA-binding domain"/>
    <property type="match status" value="1"/>
</dbReference>
<dbReference type="AlphaFoldDB" id="A0A3A1WN65"/>
<organism evidence="2 3">
    <name type="scientific">Aureimonas flava</name>
    <dbReference type="NCBI Taxonomy" id="2320271"/>
    <lineage>
        <taxon>Bacteria</taxon>
        <taxon>Pseudomonadati</taxon>
        <taxon>Pseudomonadota</taxon>
        <taxon>Alphaproteobacteria</taxon>
        <taxon>Hyphomicrobiales</taxon>
        <taxon>Aurantimonadaceae</taxon>
        <taxon>Aureimonas</taxon>
    </lineage>
</organism>
<dbReference type="PROSITE" id="PS50995">
    <property type="entry name" value="HTH_MARR_2"/>
    <property type="match status" value="1"/>
</dbReference>
<accession>A0A3A1WN65</accession>
<dbReference type="SMART" id="SM00347">
    <property type="entry name" value="HTH_MARR"/>
    <property type="match status" value="1"/>
</dbReference>
<dbReference type="InterPro" id="IPR036390">
    <property type="entry name" value="WH_DNA-bd_sf"/>
</dbReference>